<evidence type="ECO:0000313" key="6">
    <source>
        <dbReference type="EMBL" id="GGJ66516.1"/>
    </source>
</evidence>
<evidence type="ECO:0000259" key="5">
    <source>
        <dbReference type="PROSITE" id="PS50977"/>
    </source>
</evidence>
<dbReference type="PANTHER" id="PTHR47506:SF6">
    <property type="entry name" value="HTH-TYPE TRANSCRIPTIONAL REPRESSOR NEMR"/>
    <property type="match status" value="1"/>
</dbReference>
<dbReference type="InterPro" id="IPR009057">
    <property type="entry name" value="Homeodomain-like_sf"/>
</dbReference>
<dbReference type="InterPro" id="IPR036271">
    <property type="entry name" value="Tet_transcr_reg_TetR-rel_C_sf"/>
</dbReference>
<dbReference type="Pfam" id="PF16925">
    <property type="entry name" value="TetR_C_13"/>
    <property type="match status" value="1"/>
</dbReference>
<dbReference type="PROSITE" id="PS50977">
    <property type="entry name" value="HTH_TETR_2"/>
    <property type="match status" value="1"/>
</dbReference>
<sequence>MGLKELLDESGVPKGSFYHYFASKEAFGVTLLETYFQEYETRLQALFVQPTGALDRLMRFWQAWLDHVDASGIAHRCLVVKLAAEIADLSDPMREVVHAGTTRLIERVAAVIAEGQQDGTVNAAMPPLPLSRTLYGQWIGAAVLAKVDRNPAALQDALTITRHMLTPQGGTP</sequence>
<name>A0A917P8A1_9DEIO</name>
<dbReference type="GO" id="GO:0003677">
    <property type="term" value="F:DNA binding"/>
    <property type="evidence" value="ECO:0007669"/>
    <property type="project" value="UniProtKB-UniRule"/>
</dbReference>
<feature type="domain" description="HTH tetR-type" evidence="5">
    <location>
        <begin position="1"/>
        <end position="39"/>
    </location>
</feature>
<organism evidence="6 7">
    <name type="scientific">Deinococcus aquiradiocola</name>
    <dbReference type="NCBI Taxonomy" id="393059"/>
    <lineage>
        <taxon>Bacteria</taxon>
        <taxon>Thermotogati</taxon>
        <taxon>Deinococcota</taxon>
        <taxon>Deinococci</taxon>
        <taxon>Deinococcales</taxon>
        <taxon>Deinococcaceae</taxon>
        <taxon>Deinococcus</taxon>
    </lineage>
</organism>
<proteinExistence type="predicted"/>
<keyword evidence="2 4" id="KW-0238">DNA-binding</keyword>
<evidence type="ECO:0000256" key="3">
    <source>
        <dbReference type="ARBA" id="ARBA00023163"/>
    </source>
</evidence>
<comment type="caution">
    <text evidence="6">The sequence shown here is derived from an EMBL/GenBank/DDBJ whole genome shotgun (WGS) entry which is preliminary data.</text>
</comment>
<reference evidence="6" key="1">
    <citation type="journal article" date="2014" name="Int. J. Syst. Evol. Microbiol.">
        <title>Complete genome sequence of Corynebacterium casei LMG S-19264T (=DSM 44701T), isolated from a smear-ripened cheese.</title>
        <authorList>
            <consortium name="US DOE Joint Genome Institute (JGI-PGF)"/>
            <person name="Walter F."/>
            <person name="Albersmeier A."/>
            <person name="Kalinowski J."/>
            <person name="Ruckert C."/>
        </authorList>
    </citation>
    <scope>NUCLEOTIDE SEQUENCE</scope>
    <source>
        <strain evidence="6">JCM 14371</strain>
    </source>
</reference>
<keyword evidence="7" id="KW-1185">Reference proteome</keyword>
<dbReference type="InterPro" id="IPR011075">
    <property type="entry name" value="TetR_C"/>
</dbReference>
<reference evidence="6" key="2">
    <citation type="submission" date="2020-09" db="EMBL/GenBank/DDBJ databases">
        <authorList>
            <person name="Sun Q."/>
            <person name="Ohkuma M."/>
        </authorList>
    </citation>
    <scope>NUCLEOTIDE SEQUENCE</scope>
    <source>
        <strain evidence="6">JCM 14371</strain>
    </source>
</reference>
<protein>
    <submittedName>
        <fullName evidence="6">TetR family transcriptional regulator</fullName>
    </submittedName>
</protein>
<keyword evidence="3" id="KW-0804">Transcription</keyword>
<dbReference type="SUPFAM" id="SSF48498">
    <property type="entry name" value="Tetracyclin repressor-like, C-terminal domain"/>
    <property type="match status" value="1"/>
</dbReference>
<dbReference type="EMBL" id="BMOE01000002">
    <property type="protein sequence ID" value="GGJ66516.1"/>
    <property type="molecule type" value="Genomic_DNA"/>
</dbReference>
<dbReference type="Pfam" id="PF00440">
    <property type="entry name" value="TetR_N"/>
    <property type="match status" value="1"/>
</dbReference>
<evidence type="ECO:0000313" key="7">
    <source>
        <dbReference type="Proteomes" id="UP000635726"/>
    </source>
</evidence>
<gene>
    <name evidence="6" type="primary">ydhM</name>
    <name evidence="6" type="ORF">GCM10008939_08260</name>
</gene>
<evidence type="ECO:0000256" key="4">
    <source>
        <dbReference type="PROSITE-ProRule" id="PRU00335"/>
    </source>
</evidence>
<accession>A0A917P8A1</accession>
<keyword evidence="1" id="KW-0805">Transcription regulation</keyword>
<feature type="DNA-binding region" description="H-T-H motif" evidence="4">
    <location>
        <begin position="2"/>
        <end position="21"/>
    </location>
</feature>
<dbReference type="Proteomes" id="UP000635726">
    <property type="component" value="Unassembled WGS sequence"/>
</dbReference>
<evidence type="ECO:0000256" key="1">
    <source>
        <dbReference type="ARBA" id="ARBA00023015"/>
    </source>
</evidence>
<evidence type="ECO:0000256" key="2">
    <source>
        <dbReference type="ARBA" id="ARBA00023125"/>
    </source>
</evidence>
<dbReference type="PANTHER" id="PTHR47506">
    <property type="entry name" value="TRANSCRIPTIONAL REGULATORY PROTEIN"/>
    <property type="match status" value="1"/>
</dbReference>
<dbReference type="InterPro" id="IPR001647">
    <property type="entry name" value="HTH_TetR"/>
</dbReference>
<dbReference type="Gene3D" id="1.10.357.10">
    <property type="entry name" value="Tetracycline Repressor, domain 2"/>
    <property type="match status" value="1"/>
</dbReference>
<dbReference type="AlphaFoldDB" id="A0A917P8A1"/>
<dbReference type="SUPFAM" id="SSF46689">
    <property type="entry name" value="Homeodomain-like"/>
    <property type="match status" value="1"/>
</dbReference>